<sequence length="113" mass="12842">MNNQPRTRPHLPHLQVALHQQRRHLRMTQILRMLQRGPQSHLWSQMTALEVAALAIKLERLVYRGFPDSVGIMPDDALELRMRRVINLILNATKRTSKGSPPAGSKPPTIVAT</sequence>
<proteinExistence type="predicted"/>
<dbReference type="RefSeq" id="XP_008877644.1">
    <property type="nucleotide sequence ID" value="XM_008879422.1"/>
</dbReference>
<dbReference type="VEuPathDB" id="FungiDB:H310_12397"/>
<accession>A0A024THR8</accession>
<gene>
    <name evidence="2" type="ORF">H310_12397</name>
</gene>
<reference evidence="2" key="1">
    <citation type="submission" date="2013-12" db="EMBL/GenBank/DDBJ databases">
        <title>The Genome Sequence of Aphanomyces invadans NJM9701.</title>
        <authorList>
            <consortium name="The Broad Institute Genomics Platform"/>
            <person name="Russ C."/>
            <person name="Tyler B."/>
            <person name="van West P."/>
            <person name="Dieguez-Uribeondo J."/>
            <person name="Young S.K."/>
            <person name="Zeng Q."/>
            <person name="Gargeya S."/>
            <person name="Fitzgerald M."/>
            <person name="Abouelleil A."/>
            <person name="Alvarado L."/>
            <person name="Chapman S.B."/>
            <person name="Gainer-Dewar J."/>
            <person name="Goldberg J."/>
            <person name="Griggs A."/>
            <person name="Gujja S."/>
            <person name="Hansen M."/>
            <person name="Howarth C."/>
            <person name="Imamovic A."/>
            <person name="Ireland A."/>
            <person name="Larimer J."/>
            <person name="McCowan C."/>
            <person name="Murphy C."/>
            <person name="Pearson M."/>
            <person name="Poon T.W."/>
            <person name="Priest M."/>
            <person name="Roberts A."/>
            <person name="Saif S."/>
            <person name="Shea T."/>
            <person name="Sykes S."/>
            <person name="Wortman J."/>
            <person name="Nusbaum C."/>
            <person name="Birren B."/>
        </authorList>
    </citation>
    <scope>NUCLEOTIDE SEQUENCE [LARGE SCALE GENOMIC DNA]</scope>
    <source>
        <strain evidence="2">NJM9701</strain>
    </source>
</reference>
<dbReference type="EMBL" id="KI913990">
    <property type="protein sequence ID" value="ETV93603.1"/>
    <property type="molecule type" value="Genomic_DNA"/>
</dbReference>
<organism evidence="2">
    <name type="scientific">Aphanomyces invadans</name>
    <dbReference type="NCBI Taxonomy" id="157072"/>
    <lineage>
        <taxon>Eukaryota</taxon>
        <taxon>Sar</taxon>
        <taxon>Stramenopiles</taxon>
        <taxon>Oomycota</taxon>
        <taxon>Saprolegniomycetes</taxon>
        <taxon>Saprolegniales</taxon>
        <taxon>Verrucalvaceae</taxon>
        <taxon>Aphanomyces</taxon>
    </lineage>
</organism>
<feature type="compositionally biased region" description="Low complexity" evidence="1">
    <location>
        <begin position="98"/>
        <end position="113"/>
    </location>
</feature>
<name>A0A024THR8_9STRA</name>
<dbReference type="AlphaFoldDB" id="A0A024THR8"/>
<protein>
    <submittedName>
        <fullName evidence="2">Uncharacterized protein</fullName>
    </submittedName>
</protein>
<dbReference type="GeneID" id="20089447"/>
<feature type="region of interest" description="Disordered" evidence="1">
    <location>
        <begin position="93"/>
        <end position="113"/>
    </location>
</feature>
<dbReference type="OrthoDB" id="10513040at2759"/>
<evidence type="ECO:0000256" key="1">
    <source>
        <dbReference type="SAM" id="MobiDB-lite"/>
    </source>
</evidence>
<evidence type="ECO:0000313" key="2">
    <source>
        <dbReference type="EMBL" id="ETV93603.1"/>
    </source>
</evidence>